<feature type="region of interest" description="Disordered" evidence="6">
    <location>
        <begin position="1"/>
        <end position="58"/>
    </location>
</feature>
<keyword evidence="5 7" id="KW-0472">Membrane</keyword>
<evidence type="ECO:0000256" key="4">
    <source>
        <dbReference type="ARBA" id="ARBA00022989"/>
    </source>
</evidence>
<dbReference type="Pfam" id="PF03706">
    <property type="entry name" value="LPG_synthase_TM"/>
    <property type="match status" value="1"/>
</dbReference>
<dbReference type="EMBL" id="JACSQV010000004">
    <property type="protein sequence ID" value="MBD7917887.1"/>
    <property type="molecule type" value="Genomic_DNA"/>
</dbReference>
<evidence type="ECO:0000256" key="7">
    <source>
        <dbReference type="SAM" id="Phobius"/>
    </source>
</evidence>
<sequence>MSFSSPSAPDGAGGDPEGGAAPAPGPTSTGTTTATGTPTTTGPPTATGTTPAGTTTGTVRAVRSRVDVQDVRPSRVHRPSDLLALTLTAVLAVLVVILATYAQNTTTGVAEDVQGFATLLRRILFVPVNVLVGITTVVVPIAVLTELALRRLGRQLLQAVAAAVAAMLLVAALYWVFLTFGSDELVQGLSVRLGGQWTLTIPEYTAMLTALLTVAGPRSRRRSVAWSWNLLWLTTGVVVITAAVSLAGLGLALLVGRVAGLGVRYLGGVDPERAYGSALLAGIRRAGVEPATVVRVPDPVIEADRTPATVDALAMLPAPTPSQRALVEASGDRVYDVATDDGRHLDLIVFDGDRQVVGMLTRLWRSLRLRGLEGRSALSLRRATERAALLSYAARAAGVRTPQLLSIAEAEDSMLLLQESTDAAVPLSDVPTQDIDDEVLHAIWEQLSLAHAAGIAHRALTSDAILVERRPDAPRVWITAWEQGDVASSDLARRMDTMQLIALLALRVGAGRAVGSAAEMLPAADIQAIGPLLQTVALPRRTREEMRAHKEVLAELRSALVARLPEADVQPEQLVRFGARTLLTIVLTIVAVFAVLASVNVSQIGPVLAASDWRYSALAFALGLVTLLGAALAFVAFSPVRLPIWRATLVQTAATFVALAAPAGIGPAALNLRMLTRRGVSASLAGATVALVQVSQFVTTLLLLLVLTVTSGVQSPASFSVPPAALIVLGVVAAAVGIALLFPGVRTWAQRRIGPTVRQTLPRLIEVIGQPWRLALALGGNVLMTMGYVLAFDATLAALGQKASLVQVALVFLTGNTAGSVIPTPGGIGTVEGALALGLSTIAGVNPGVAGTVALLFRLLTFWLRIPLGWLAMRYLTRDGEL</sequence>
<evidence type="ECO:0000256" key="2">
    <source>
        <dbReference type="ARBA" id="ARBA00022475"/>
    </source>
</evidence>
<keyword evidence="4 7" id="KW-1133">Transmembrane helix</keyword>
<feature type="transmembrane region" description="Helical" evidence="7">
    <location>
        <begin position="721"/>
        <end position="742"/>
    </location>
</feature>
<proteinExistence type="predicted"/>
<feature type="transmembrane region" description="Helical" evidence="7">
    <location>
        <begin position="82"/>
        <end position="103"/>
    </location>
</feature>
<feature type="transmembrane region" description="Helical" evidence="7">
    <location>
        <begin position="684"/>
        <end position="709"/>
    </location>
</feature>
<dbReference type="PANTHER" id="PTHR39087:SF2">
    <property type="entry name" value="UPF0104 MEMBRANE PROTEIN MJ1595"/>
    <property type="match status" value="1"/>
</dbReference>
<feature type="compositionally biased region" description="Low complexity" evidence="6">
    <location>
        <begin position="1"/>
        <end position="10"/>
    </location>
</feature>
<feature type="transmembrane region" description="Helical" evidence="7">
    <location>
        <begin position="613"/>
        <end position="637"/>
    </location>
</feature>
<protein>
    <submittedName>
        <fullName evidence="8">Flippase-like domain-containing protein</fullName>
    </submittedName>
</protein>
<dbReference type="PANTHER" id="PTHR39087">
    <property type="entry name" value="UPF0104 MEMBRANE PROTEIN MJ1595"/>
    <property type="match status" value="1"/>
</dbReference>
<organism evidence="8 9">
    <name type="scientific">Cellulomonas avistercoris</name>
    <dbReference type="NCBI Taxonomy" id="2762242"/>
    <lineage>
        <taxon>Bacteria</taxon>
        <taxon>Bacillati</taxon>
        <taxon>Actinomycetota</taxon>
        <taxon>Actinomycetes</taxon>
        <taxon>Micrococcales</taxon>
        <taxon>Cellulomonadaceae</taxon>
        <taxon>Cellulomonas</taxon>
    </lineage>
</organism>
<evidence type="ECO:0000256" key="1">
    <source>
        <dbReference type="ARBA" id="ARBA00004651"/>
    </source>
</evidence>
<feature type="transmembrane region" description="Helical" evidence="7">
    <location>
        <begin position="197"/>
        <end position="216"/>
    </location>
</feature>
<evidence type="ECO:0000313" key="8">
    <source>
        <dbReference type="EMBL" id="MBD7917887.1"/>
    </source>
</evidence>
<evidence type="ECO:0000256" key="3">
    <source>
        <dbReference type="ARBA" id="ARBA00022692"/>
    </source>
</evidence>
<name>A0ABR8QBT6_9CELL</name>
<feature type="transmembrane region" description="Helical" evidence="7">
    <location>
        <begin position="772"/>
        <end position="791"/>
    </location>
</feature>
<keyword evidence="9" id="KW-1185">Reference proteome</keyword>
<evidence type="ECO:0000256" key="5">
    <source>
        <dbReference type="ARBA" id="ARBA00023136"/>
    </source>
</evidence>
<dbReference type="NCBIfam" id="TIGR00374">
    <property type="entry name" value="flippase-like domain"/>
    <property type="match status" value="1"/>
</dbReference>
<reference evidence="8 9" key="1">
    <citation type="submission" date="2020-08" db="EMBL/GenBank/DDBJ databases">
        <title>A Genomic Blueprint of the Chicken Gut Microbiome.</title>
        <authorList>
            <person name="Gilroy R."/>
            <person name="Ravi A."/>
            <person name="Getino M."/>
            <person name="Pursley I."/>
            <person name="Horton D.L."/>
            <person name="Alikhan N.-F."/>
            <person name="Baker D."/>
            <person name="Gharbi K."/>
            <person name="Hall N."/>
            <person name="Watson M."/>
            <person name="Adriaenssens E.M."/>
            <person name="Foster-Nyarko E."/>
            <person name="Jarju S."/>
            <person name="Secka A."/>
            <person name="Antonio M."/>
            <person name="Oren A."/>
            <person name="Chaudhuri R."/>
            <person name="La Ragione R.M."/>
            <person name="Hildebrand F."/>
            <person name="Pallen M.J."/>
        </authorList>
    </citation>
    <scope>NUCLEOTIDE SEQUENCE [LARGE SCALE GENOMIC DNA]</scope>
    <source>
        <strain evidence="8 9">Sa3CUA2</strain>
    </source>
</reference>
<feature type="transmembrane region" description="Helical" evidence="7">
    <location>
        <begin position="156"/>
        <end position="177"/>
    </location>
</feature>
<comment type="caution">
    <text evidence="8">The sequence shown here is derived from an EMBL/GenBank/DDBJ whole genome shotgun (WGS) entry which is preliminary data.</text>
</comment>
<evidence type="ECO:0000313" key="9">
    <source>
        <dbReference type="Proteomes" id="UP000604241"/>
    </source>
</evidence>
<feature type="transmembrane region" description="Helical" evidence="7">
    <location>
        <begin position="582"/>
        <end position="601"/>
    </location>
</feature>
<dbReference type="InterPro" id="IPR022791">
    <property type="entry name" value="L-PG_synthase/AglD"/>
</dbReference>
<comment type="subcellular location">
    <subcellularLocation>
        <location evidence="1">Cell membrane</location>
        <topology evidence="1">Multi-pass membrane protein</topology>
    </subcellularLocation>
</comment>
<feature type="transmembrane region" description="Helical" evidence="7">
    <location>
        <begin position="123"/>
        <end position="144"/>
    </location>
</feature>
<dbReference type="Proteomes" id="UP000604241">
    <property type="component" value="Unassembled WGS sequence"/>
</dbReference>
<feature type="compositionally biased region" description="Low complexity" evidence="6">
    <location>
        <begin position="18"/>
        <end position="58"/>
    </location>
</feature>
<keyword evidence="2" id="KW-1003">Cell membrane</keyword>
<keyword evidence="3 7" id="KW-0812">Transmembrane</keyword>
<accession>A0ABR8QBT6</accession>
<evidence type="ECO:0000256" key="6">
    <source>
        <dbReference type="SAM" id="MobiDB-lite"/>
    </source>
</evidence>
<gene>
    <name evidence="8" type="ORF">H9657_06300</name>
</gene>
<feature type="transmembrane region" description="Helical" evidence="7">
    <location>
        <begin position="228"/>
        <end position="255"/>
    </location>
</feature>
<feature type="transmembrane region" description="Helical" evidence="7">
    <location>
        <begin position="649"/>
        <end position="672"/>
    </location>
</feature>